<feature type="transmembrane region" description="Helical" evidence="13">
    <location>
        <begin position="357"/>
        <end position="384"/>
    </location>
</feature>
<evidence type="ECO:0000256" key="12">
    <source>
        <dbReference type="ARBA" id="ARBA00033270"/>
    </source>
</evidence>
<dbReference type="PROSITE" id="PS00428">
    <property type="entry name" value="FTSW_RODA_SPOVE"/>
    <property type="match status" value="1"/>
</dbReference>
<dbReference type="Proteomes" id="UP000005631">
    <property type="component" value="Chromosome"/>
</dbReference>
<keyword evidence="4" id="KW-0808">Transferase</keyword>
<keyword evidence="6" id="KW-0133">Cell shape</keyword>
<reference evidence="14 15" key="1">
    <citation type="journal article" date="2012" name="Stand. Genomic Sci.">
        <title>Genome sequence of the orange-pigmented seawater bacterium Owenweeksia hongkongensis type strain (UST20020801(T)).</title>
        <authorList>
            <person name="Riedel T."/>
            <person name="Held B."/>
            <person name="Nolan M."/>
            <person name="Lucas S."/>
            <person name="Lapidus A."/>
            <person name="Tice H."/>
            <person name="Del Rio T.G."/>
            <person name="Cheng J.F."/>
            <person name="Han C."/>
            <person name="Tapia R."/>
            <person name="Goodwin L.A."/>
            <person name="Pitluck S."/>
            <person name="Liolios K."/>
            <person name="Mavromatis K."/>
            <person name="Pagani I."/>
            <person name="Ivanova N."/>
            <person name="Mikhailova N."/>
            <person name="Pati A."/>
            <person name="Chen A."/>
            <person name="Palaniappan K."/>
            <person name="Rohde M."/>
            <person name="Tindall B.J."/>
            <person name="Detter J.C."/>
            <person name="Goker M."/>
            <person name="Woyke T."/>
            <person name="Bristow J."/>
            <person name="Eisen J.A."/>
            <person name="Markowitz V."/>
            <person name="Hugenholtz P."/>
            <person name="Klenk H.P."/>
            <person name="Kyrpides N.C."/>
        </authorList>
    </citation>
    <scope>NUCLEOTIDE SEQUENCE</scope>
    <source>
        <strain evidence="15">DSM 17368 / JCM 12287 / NRRL B-23963</strain>
    </source>
</reference>
<keyword evidence="15" id="KW-1185">Reference proteome</keyword>
<dbReference type="PATRIC" id="fig|926562.3.peg.88"/>
<dbReference type="OrthoDB" id="9768187at2"/>
<organism evidence="14 15">
    <name type="scientific">Owenweeksia hongkongensis (strain DSM 17368 / CIP 108786 / JCM 12287 / NRRL B-23963 / UST20020801)</name>
    <dbReference type="NCBI Taxonomy" id="926562"/>
    <lineage>
        <taxon>Bacteria</taxon>
        <taxon>Pseudomonadati</taxon>
        <taxon>Bacteroidota</taxon>
        <taxon>Flavobacteriia</taxon>
        <taxon>Flavobacteriales</taxon>
        <taxon>Owenweeksiaceae</taxon>
        <taxon>Owenweeksia</taxon>
    </lineage>
</organism>
<dbReference type="NCBIfam" id="NF037961">
    <property type="entry name" value="RodA_shape"/>
    <property type="match status" value="1"/>
</dbReference>
<dbReference type="RefSeq" id="WP_014200470.1">
    <property type="nucleotide sequence ID" value="NC_016599.1"/>
</dbReference>
<feature type="transmembrane region" description="Helical" evidence="13">
    <location>
        <begin position="13"/>
        <end position="32"/>
    </location>
</feature>
<dbReference type="KEGG" id="oho:Oweho_0087"/>
<evidence type="ECO:0000256" key="7">
    <source>
        <dbReference type="ARBA" id="ARBA00022984"/>
    </source>
</evidence>
<dbReference type="GO" id="GO:0005886">
    <property type="term" value="C:plasma membrane"/>
    <property type="evidence" value="ECO:0007669"/>
    <property type="project" value="TreeGrafter"/>
</dbReference>
<dbReference type="Pfam" id="PF01098">
    <property type="entry name" value="FTSW_RODA_SPOVE"/>
    <property type="match status" value="2"/>
</dbReference>
<evidence type="ECO:0000256" key="11">
    <source>
        <dbReference type="ARBA" id="ARBA00032370"/>
    </source>
</evidence>
<keyword evidence="2" id="KW-1003">Cell membrane</keyword>
<evidence type="ECO:0000256" key="8">
    <source>
        <dbReference type="ARBA" id="ARBA00022989"/>
    </source>
</evidence>
<feature type="transmembrane region" description="Helical" evidence="13">
    <location>
        <begin position="390"/>
        <end position="409"/>
    </location>
</feature>
<dbReference type="NCBIfam" id="TIGR02210">
    <property type="entry name" value="rodA_shape"/>
    <property type="match status" value="1"/>
</dbReference>
<evidence type="ECO:0000256" key="2">
    <source>
        <dbReference type="ARBA" id="ARBA00022475"/>
    </source>
</evidence>
<evidence type="ECO:0000256" key="9">
    <source>
        <dbReference type="ARBA" id="ARBA00023136"/>
    </source>
</evidence>
<dbReference type="GO" id="GO:0009252">
    <property type="term" value="P:peptidoglycan biosynthetic process"/>
    <property type="evidence" value="ECO:0007669"/>
    <property type="project" value="UniProtKB-KW"/>
</dbReference>
<feature type="transmembrane region" description="Helical" evidence="13">
    <location>
        <begin position="53"/>
        <end position="71"/>
    </location>
</feature>
<feature type="transmembrane region" description="Helical" evidence="13">
    <location>
        <begin position="324"/>
        <end position="345"/>
    </location>
</feature>
<gene>
    <name evidence="14" type="ordered locus">Oweho_0087</name>
</gene>
<evidence type="ECO:0000256" key="5">
    <source>
        <dbReference type="ARBA" id="ARBA00022692"/>
    </source>
</evidence>
<keyword evidence="8 13" id="KW-1133">Transmembrane helix</keyword>
<evidence type="ECO:0000313" key="15">
    <source>
        <dbReference type="Proteomes" id="UP000005631"/>
    </source>
</evidence>
<dbReference type="PANTHER" id="PTHR30474:SF1">
    <property type="entry name" value="PEPTIDOGLYCAN GLYCOSYLTRANSFERASE MRDB"/>
    <property type="match status" value="1"/>
</dbReference>
<dbReference type="GO" id="GO:0008360">
    <property type="term" value="P:regulation of cell shape"/>
    <property type="evidence" value="ECO:0007669"/>
    <property type="project" value="UniProtKB-KW"/>
</dbReference>
<dbReference type="GO" id="GO:0071555">
    <property type="term" value="P:cell wall organization"/>
    <property type="evidence" value="ECO:0007669"/>
    <property type="project" value="UniProtKB-KW"/>
</dbReference>
<feature type="transmembrane region" description="Helical" evidence="13">
    <location>
        <begin position="229"/>
        <end position="247"/>
    </location>
</feature>
<evidence type="ECO:0000256" key="4">
    <source>
        <dbReference type="ARBA" id="ARBA00022679"/>
    </source>
</evidence>
<evidence type="ECO:0000313" key="14">
    <source>
        <dbReference type="EMBL" id="AEV31109.1"/>
    </source>
</evidence>
<dbReference type="AlphaFoldDB" id="G8R5W1"/>
<evidence type="ECO:0000256" key="3">
    <source>
        <dbReference type="ARBA" id="ARBA00022676"/>
    </source>
</evidence>
<dbReference type="eggNOG" id="COG0772">
    <property type="taxonomic scope" value="Bacteria"/>
</dbReference>
<evidence type="ECO:0000256" key="6">
    <source>
        <dbReference type="ARBA" id="ARBA00022960"/>
    </source>
</evidence>
<keyword evidence="3" id="KW-0328">Glycosyltransferase</keyword>
<dbReference type="InterPro" id="IPR011923">
    <property type="entry name" value="RodA/MrdB"/>
</dbReference>
<dbReference type="GO" id="GO:0015648">
    <property type="term" value="F:lipid-linked peptidoglycan transporter activity"/>
    <property type="evidence" value="ECO:0007669"/>
    <property type="project" value="TreeGrafter"/>
</dbReference>
<name>G8R5W1_OWEHD</name>
<comment type="subcellular location">
    <subcellularLocation>
        <location evidence="1">Membrane</location>
        <topology evidence="1">Multi-pass membrane protein</topology>
    </subcellularLocation>
</comment>
<feature type="transmembrane region" description="Helical" evidence="13">
    <location>
        <begin position="145"/>
        <end position="178"/>
    </location>
</feature>
<keyword evidence="5 13" id="KW-0812">Transmembrane</keyword>
<dbReference type="PANTHER" id="PTHR30474">
    <property type="entry name" value="CELL CYCLE PROTEIN"/>
    <property type="match status" value="1"/>
</dbReference>
<dbReference type="InterPro" id="IPR001182">
    <property type="entry name" value="FtsW/RodA"/>
</dbReference>
<evidence type="ECO:0000256" key="10">
    <source>
        <dbReference type="ARBA" id="ARBA00023316"/>
    </source>
</evidence>
<dbReference type="GO" id="GO:0032153">
    <property type="term" value="C:cell division site"/>
    <property type="evidence" value="ECO:0007669"/>
    <property type="project" value="TreeGrafter"/>
</dbReference>
<protein>
    <recommendedName>
        <fullName evidence="12">Cell wall polymerase</fullName>
    </recommendedName>
    <alternativeName>
        <fullName evidence="11">Peptidoglycan polymerase</fullName>
    </alternativeName>
</protein>
<dbReference type="EMBL" id="CP003156">
    <property type="protein sequence ID" value="AEV31109.1"/>
    <property type="molecule type" value="Genomic_DNA"/>
</dbReference>
<keyword evidence="10" id="KW-0961">Cell wall biogenesis/degradation</keyword>
<feature type="transmembrane region" description="Helical" evidence="13">
    <location>
        <begin position="190"/>
        <end position="222"/>
    </location>
</feature>
<dbReference type="GO" id="GO:0051301">
    <property type="term" value="P:cell division"/>
    <property type="evidence" value="ECO:0007669"/>
    <property type="project" value="InterPro"/>
</dbReference>
<evidence type="ECO:0000256" key="13">
    <source>
        <dbReference type="SAM" id="Phobius"/>
    </source>
</evidence>
<evidence type="ECO:0000256" key="1">
    <source>
        <dbReference type="ARBA" id="ARBA00004141"/>
    </source>
</evidence>
<dbReference type="HOGENOM" id="CLU_029243_2_2_10"/>
<dbReference type="GO" id="GO:0016757">
    <property type="term" value="F:glycosyltransferase activity"/>
    <property type="evidence" value="ECO:0007669"/>
    <property type="project" value="UniProtKB-KW"/>
</dbReference>
<dbReference type="STRING" id="926562.Oweho_0087"/>
<feature type="transmembrane region" description="Helical" evidence="13">
    <location>
        <begin position="77"/>
        <end position="95"/>
    </location>
</feature>
<proteinExistence type="predicted"/>
<keyword evidence="7" id="KW-0573">Peptidoglycan synthesis</keyword>
<sequence length="419" mass="46623">MRSNGSLFQNIDWILVFLYFALALLGWLNIYAAVYNEEFSSIFDMSQKYGKQLLWIGTSVVIILVIMFADATLFQTLAFPIYIISILSLLGLFVFGKEIAGAQSWYAFGSFSLQPSEFAKFATALATAKYLSTKGVSMNSWKDRFVALIIVFLPAAIIIPQPDPGSALVYSAFFLVFYREGLSGNYIFAGFALVILFILSLLISPLYLFLFIAAIAGIFIFLYRRSRGAIVRIIALTLLAIGFIQSVDYTFNNVLEDRHRNRINILLGKAHDPKGIGYNTAQSMIAIGSGGLTGKGYLEGTQTKFDFVPEQSTDFIFCTVGEEWGFVGSSVVVILFVLLFFRIIIVAERQKSAFSRIYGYSVASILFFHFAVNIAMTIGLAPVVGIPLPFFSYGGSSLWGFTLLLFIFIKLDSNRMEIL</sequence>
<dbReference type="InterPro" id="IPR018365">
    <property type="entry name" value="Cell_cycle_FtsW-rel_CS"/>
</dbReference>
<accession>G8R5W1</accession>
<keyword evidence="9 13" id="KW-0472">Membrane</keyword>